<dbReference type="AlphaFoldDB" id="A0A224YFY6"/>
<evidence type="ECO:0000313" key="2">
    <source>
        <dbReference type="EMBL" id="MAA12670.1"/>
    </source>
</evidence>
<evidence type="ECO:0000256" key="1">
    <source>
        <dbReference type="SAM" id="MobiDB-lite"/>
    </source>
</evidence>
<feature type="compositionally biased region" description="Basic and acidic residues" evidence="1">
    <location>
        <begin position="58"/>
        <end position="75"/>
    </location>
</feature>
<name>A0A224YFY6_9ACAR</name>
<accession>A0A224YFY6</accession>
<protein>
    <submittedName>
        <fullName evidence="2">Uncharacterized protein</fullName>
    </submittedName>
</protein>
<organism evidence="2">
    <name type="scientific">Rhipicephalus zambeziensis</name>
    <dbReference type="NCBI Taxonomy" id="60191"/>
    <lineage>
        <taxon>Eukaryota</taxon>
        <taxon>Metazoa</taxon>
        <taxon>Ecdysozoa</taxon>
        <taxon>Arthropoda</taxon>
        <taxon>Chelicerata</taxon>
        <taxon>Arachnida</taxon>
        <taxon>Acari</taxon>
        <taxon>Parasitiformes</taxon>
        <taxon>Ixodida</taxon>
        <taxon>Ixodoidea</taxon>
        <taxon>Ixodidae</taxon>
        <taxon>Rhipicephalinae</taxon>
        <taxon>Rhipicephalus</taxon>
        <taxon>Rhipicephalus</taxon>
    </lineage>
</organism>
<sequence>MVGTRVGAHVLRHMDVSGVGLGREEGLLLRRPSLRLYWRRGLGERTAGRALPFARLVDDKHPDQGSPHDADDNHNHHNARGHAFCIRTQGTQGGLGWHHFEEREPPLNAQGVGHLARILARIRCPGVGDDQQLRLGHQEVTLGGHQGHPVLEPGEPGLGAARRQALQHRRVADCHQLASHGTHKCWGLEHSESGVGADHPSSAAGGAGVDARVSRLEAHHEEDDIGGHDVHTALPGGREVVTSVLLP</sequence>
<proteinExistence type="predicted"/>
<dbReference type="EMBL" id="GFPF01001524">
    <property type="protein sequence ID" value="MAA12670.1"/>
    <property type="molecule type" value="Transcribed_RNA"/>
</dbReference>
<reference evidence="2" key="1">
    <citation type="journal article" date="2017" name="Parasit. Vectors">
        <title>Sialotranscriptomics of Rhipicephalus zambeziensis reveals intricate expression profiles of secretory proteins and suggests tight temporal transcriptional regulation during blood-feeding.</title>
        <authorList>
            <person name="de Castro M.H."/>
            <person name="de Klerk D."/>
            <person name="Pienaar R."/>
            <person name="Rees D.J.G."/>
            <person name="Mans B.J."/>
        </authorList>
    </citation>
    <scope>NUCLEOTIDE SEQUENCE</scope>
    <source>
        <tissue evidence="2">Salivary glands</tissue>
    </source>
</reference>
<feature type="region of interest" description="Disordered" evidence="1">
    <location>
        <begin position="58"/>
        <end position="78"/>
    </location>
</feature>